<gene>
    <name evidence="1" type="ORF">BjapCC829_18880</name>
</gene>
<proteinExistence type="predicted"/>
<dbReference type="RefSeq" id="WP_231144657.1">
    <property type="nucleotide sequence ID" value="NZ_CP088100.1"/>
</dbReference>
<evidence type="ECO:0000313" key="2">
    <source>
        <dbReference type="Proteomes" id="UP001430990"/>
    </source>
</evidence>
<name>A0ABY3QWU5_9BRAD</name>
<reference evidence="1" key="1">
    <citation type="submission" date="2021-11" db="EMBL/GenBank/DDBJ databases">
        <title>Australian commercial rhizobial inoculants.</title>
        <authorList>
            <person name="Kohlmeier M.G."/>
            <person name="O'Hara G.W."/>
            <person name="Colombi E."/>
            <person name="Ramsay J.P."/>
            <person name="Terpolilli J."/>
        </authorList>
    </citation>
    <scope>NUCLEOTIDE SEQUENCE</scope>
    <source>
        <strain evidence="1">CC829</strain>
    </source>
</reference>
<organism evidence="1 2">
    <name type="scientific">Bradyrhizobium barranii</name>
    <dbReference type="NCBI Taxonomy" id="2992140"/>
    <lineage>
        <taxon>Bacteria</taxon>
        <taxon>Pseudomonadati</taxon>
        <taxon>Pseudomonadota</taxon>
        <taxon>Alphaproteobacteria</taxon>
        <taxon>Hyphomicrobiales</taxon>
        <taxon>Nitrobacteraceae</taxon>
        <taxon>Bradyrhizobium</taxon>
    </lineage>
</organism>
<keyword evidence="2" id="KW-1185">Reference proteome</keyword>
<protein>
    <submittedName>
        <fullName evidence="1">Uncharacterized protein</fullName>
    </submittedName>
</protein>
<sequence length="214" mass="24218">MTSYSISTDDPPDSPAHVFHLATPQHMLTKLWWELQKLNEELQRAPQSVRGIEFISYCAFNTAVTALHCADWAWRSLTEDDQRGLAGRFGFQFKADQRANLTAFVDAVCKDHKPLSICRHIANGSKHMGVDKPTLAFSVRTVWEFIAAPGEPRSVAYLVVEDDSGEHRVEKIFASAFEYWERLFGELFLIEGRPVESSGRRRVGAIIFSNSEDV</sequence>
<evidence type="ECO:0000313" key="1">
    <source>
        <dbReference type="EMBL" id="UFW90483.1"/>
    </source>
</evidence>
<accession>A0ABY3QWU5</accession>
<dbReference type="EMBL" id="CP088100">
    <property type="protein sequence ID" value="UFW90483.1"/>
    <property type="molecule type" value="Genomic_DNA"/>
</dbReference>
<dbReference type="Proteomes" id="UP001430990">
    <property type="component" value="Chromosome"/>
</dbReference>